<feature type="transmembrane region" description="Helical" evidence="8">
    <location>
        <begin position="60"/>
        <end position="80"/>
    </location>
</feature>
<keyword evidence="4 8" id="KW-0812">Transmembrane</keyword>
<protein>
    <submittedName>
        <fullName evidence="9">Rod shape-determining protein MreD</fullName>
    </submittedName>
</protein>
<keyword evidence="7 8" id="KW-0472">Membrane</keyword>
<dbReference type="GO" id="GO:0005886">
    <property type="term" value="C:plasma membrane"/>
    <property type="evidence" value="ECO:0007669"/>
    <property type="project" value="UniProtKB-SubCell"/>
</dbReference>
<dbReference type="EMBL" id="DRTD01000277">
    <property type="protein sequence ID" value="HHE54878.1"/>
    <property type="molecule type" value="Genomic_DNA"/>
</dbReference>
<dbReference type="Proteomes" id="UP000886111">
    <property type="component" value="Unassembled WGS sequence"/>
</dbReference>
<evidence type="ECO:0000256" key="6">
    <source>
        <dbReference type="ARBA" id="ARBA00022989"/>
    </source>
</evidence>
<evidence type="ECO:0000256" key="1">
    <source>
        <dbReference type="ARBA" id="ARBA00004651"/>
    </source>
</evidence>
<evidence type="ECO:0000256" key="7">
    <source>
        <dbReference type="ARBA" id="ARBA00023136"/>
    </source>
</evidence>
<gene>
    <name evidence="9" type="primary">mreD</name>
    <name evidence="9" type="ORF">ENL21_03790</name>
</gene>
<evidence type="ECO:0000256" key="8">
    <source>
        <dbReference type="SAM" id="Phobius"/>
    </source>
</evidence>
<organism evidence="9">
    <name type="scientific">Caldithrix abyssi</name>
    <dbReference type="NCBI Taxonomy" id="187145"/>
    <lineage>
        <taxon>Bacteria</taxon>
        <taxon>Pseudomonadati</taxon>
        <taxon>Calditrichota</taxon>
        <taxon>Calditrichia</taxon>
        <taxon>Calditrichales</taxon>
        <taxon>Calditrichaceae</taxon>
        <taxon>Caldithrix</taxon>
    </lineage>
</organism>
<dbReference type="Pfam" id="PF04093">
    <property type="entry name" value="MreD"/>
    <property type="match status" value="1"/>
</dbReference>
<dbReference type="NCBIfam" id="TIGR03426">
    <property type="entry name" value="shape_MreD"/>
    <property type="match status" value="1"/>
</dbReference>
<evidence type="ECO:0000256" key="5">
    <source>
        <dbReference type="ARBA" id="ARBA00022960"/>
    </source>
</evidence>
<dbReference type="AlphaFoldDB" id="A0A7V5LIC2"/>
<keyword evidence="3" id="KW-1003">Cell membrane</keyword>
<feature type="transmembrane region" description="Helical" evidence="8">
    <location>
        <begin position="100"/>
        <end position="121"/>
    </location>
</feature>
<accession>A0A7V5LIC2</accession>
<comment type="caution">
    <text evidence="9">The sequence shown here is derived from an EMBL/GenBank/DDBJ whole genome shotgun (WGS) entry which is preliminary data.</text>
</comment>
<evidence type="ECO:0000313" key="9">
    <source>
        <dbReference type="EMBL" id="HHE54878.1"/>
    </source>
</evidence>
<name>A0A7V5LIC2_CALAY</name>
<comment type="subcellular location">
    <subcellularLocation>
        <location evidence="1">Cell membrane</location>
        <topology evidence="1">Multi-pass membrane protein</topology>
    </subcellularLocation>
</comment>
<comment type="similarity">
    <text evidence="2">Belongs to the MreD family.</text>
</comment>
<evidence type="ECO:0000256" key="3">
    <source>
        <dbReference type="ARBA" id="ARBA00022475"/>
    </source>
</evidence>
<dbReference type="InterPro" id="IPR007227">
    <property type="entry name" value="Cell_shape_determining_MreD"/>
</dbReference>
<sequence>MKQETKYFLVLLLFFGLPAILAQALIVPLLRIHIWQPDAVLCIVLLLSKRFGGIRGSTAGFVLGLLQDALTGMPIGMSAFPKSLVGYLTGKFHGQHIKGLFMDLWFVLFILIHGIIFYSLLGIKAELNLSDMIITRALPNAIYTMVSLLIMNLFLKKYLSEE</sequence>
<evidence type="ECO:0000256" key="4">
    <source>
        <dbReference type="ARBA" id="ARBA00022692"/>
    </source>
</evidence>
<proteinExistence type="inferred from homology"/>
<keyword evidence="5" id="KW-0133">Cell shape</keyword>
<evidence type="ECO:0000256" key="2">
    <source>
        <dbReference type="ARBA" id="ARBA00007776"/>
    </source>
</evidence>
<feature type="transmembrane region" description="Helical" evidence="8">
    <location>
        <begin position="133"/>
        <end position="155"/>
    </location>
</feature>
<keyword evidence="6 8" id="KW-1133">Transmembrane helix</keyword>
<dbReference type="GO" id="GO:0008360">
    <property type="term" value="P:regulation of cell shape"/>
    <property type="evidence" value="ECO:0007669"/>
    <property type="project" value="UniProtKB-KW"/>
</dbReference>
<reference evidence="9" key="1">
    <citation type="journal article" date="2020" name="mSystems">
        <title>Genome- and Community-Level Interaction Insights into Carbon Utilization and Element Cycling Functions of Hydrothermarchaeota in Hydrothermal Sediment.</title>
        <authorList>
            <person name="Zhou Z."/>
            <person name="Liu Y."/>
            <person name="Xu W."/>
            <person name="Pan J."/>
            <person name="Luo Z.H."/>
            <person name="Li M."/>
        </authorList>
    </citation>
    <scope>NUCLEOTIDE SEQUENCE [LARGE SCALE GENOMIC DNA]</scope>
    <source>
        <strain evidence="9">HyVt-76</strain>
    </source>
</reference>